<gene>
    <name evidence="1" type="ORF">MNBD_GAMMA09-901</name>
</gene>
<proteinExistence type="predicted"/>
<organism evidence="1">
    <name type="scientific">hydrothermal vent metagenome</name>
    <dbReference type="NCBI Taxonomy" id="652676"/>
    <lineage>
        <taxon>unclassified sequences</taxon>
        <taxon>metagenomes</taxon>
        <taxon>ecological metagenomes</taxon>
    </lineage>
</organism>
<accession>A0A3B0XRE8</accession>
<dbReference type="AlphaFoldDB" id="A0A3B0XRE8"/>
<sequence>MTKNTLKNLVLTTALVAASASFSANAELYNPNSPNLTIENTISEVDGAIGGFVDSNGNVNGDATNPDNVSILYPIAGLVYATVTDGTTGETLGAYKETGTISATALFDVSFFGLTGDWSLLPTTMPWTMMDDFRLNVNGSTFRFEEELTGRAFPQLGPVEDPAVTGTLALRMAGCAGVREISGAGRYANKVGTLCLNGTFTFDQDFNGKGVSNCTIAVHDPIQ</sequence>
<evidence type="ECO:0000313" key="1">
    <source>
        <dbReference type="EMBL" id="VAW64469.1"/>
    </source>
</evidence>
<dbReference type="EMBL" id="UOFI01000056">
    <property type="protein sequence ID" value="VAW64469.1"/>
    <property type="molecule type" value="Genomic_DNA"/>
</dbReference>
<name>A0A3B0XRE8_9ZZZZ</name>
<protein>
    <submittedName>
        <fullName evidence="1">Uncharacterized protein</fullName>
    </submittedName>
</protein>
<reference evidence="1" key="1">
    <citation type="submission" date="2018-06" db="EMBL/GenBank/DDBJ databases">
        <authorList>
            <person name="Zhirakovskaya E."/>
        </authorList>
    </citation>
    <scope>NUCLEOTIDE SEQUENCE</scope>
</reference>